<reference evidence="3" key="1">
    <citation type="journal article" date="2019" name="Int. J. Syst. Evol. Microbiol.">
        <title>The Global Catalogue of Microorganisms (GCM) 10K type strain sequencing project: providing services to taxonomists for standard genome sequencing and annotation.</title>
        <authorList>
            <consortium name="The Broad Institute Genomics Platform"/>
            <consortium name="The Broad Institute Genome Sequencing Center for Infectious Disease"/>
            <person name="Wu L."/>
            <person name="Ma J."/>
        </authorList>
    </citation>
    <scope>NUCLEOTIDE SEQUENCE [LARGE SCALE GENOMIC DNA]</scope>
    <source>
        <strain evidence="3">JCM 12607</strain>
    </source>
</reference>
<comment type="caution">
    <text evidence="2">The sequence shown here is derived from an EMBL/GenBank/DDBJ whole genome shotgun (WGS) entry which is preliminary data.</text>
</comment>
<protein>
    <submittedName>
        <fullName evidence="2">Uncharacterized protein</fullName>
    </submittedName>
</protein>
<name>A0ABW2WPC5_9ACTN</name>
<sequence>MTGLVIVYPSVVWRAVHPAPVNAGAGSPATGGQRAGGDEDGSDTANGSVLRKDVERGVGDVVFLGGELRQEAGAALSACPCED</sequence>
<accession>A0ABW2WPC5</accession>
<proteinExistence type="predicted"/>
<gene>
    <name evidence="2" type="ORF">ACFQ2K_04075</name>
</gene>
<dbReference type="Proteomes" id="UP001596915">
    <property type="component" value="Unassembled WGS sequence"/>
</dbReference>
<evidence type="ECO:0000256" key="1">
    <source>
        <dbReference type="SAM" id="MobiDB-lite"/>
    </source>
</evidence>
<keyword evidence="3" id="KW-1185">Reference proteome</keyword>
<feature type="region of interest" description="Disordered" evidence="1">
    <location>
        <begin position="19"/>
        <end position="51"/>
    </location>
</feature>
<dbReference type="EMBL" id="JBHTGL010000005">
    <property type="protein sequence ID" value="MFD0622107.1"/>
    <property type="molecule type" value="Genomic_DNA"/>
</dbReference>
<evidence type="ECO:0000313" key="3">
    <source>
        <dbReference type="Proteomes" id="UP001596915"/>
    </source>
</evidence>
<evidence type="ECO:0000313" key="2">
    <source>
        <dbReference type="EMBL" id="MFD0622107.1"/>
    </source>
</evidence>
<organism evidence="2 3">
    <name type="scientific">Streptomyces sanglieri</name>
    <dbReference type="NCBI Taxonomy" id="193460"/>
    <lineage>
        <taxon>Bacteria</taxon>
        <taxon>Bacillati</taxon>
        <taxon>Actinomycetota</taxon>
        <taxon>Actinomycetes</taxon>
        <taxon>Kitasatosporales</taxon>
        <taxon>Streptomycetaceae</taxon>
        <taxon>Streptomyces</taxon>
    </lineage>
</organism>